<dbReference type="Proteomes" id="UP000324222">
    <property type="component" value="Unassembled WGS sequence"/>
</dbReference>
<dbReference type="EMBL" id="VSRR010004200">
    <property type="protein sequence ID" value="MPC38883.1"/>
    <property type="molecule type" value="Genomic_DNA"/>
</dbReference>
<keyword evidence="2" id="KW-1185">Reference proteome</keyword>
<accession>A0A5B7F193</accession>
<sequence>MKERREVGKGRRGGVAVTGCEVKTLLSHVDNEVQADMRMIYGTHNSFLQTASPLMSAKFPSE</sequence>
<evidence type="ECO:0000313" key="1">
    <source>
        <dbReference type="EMBL" id="MPC38883.1"/>
    </source>
</evidence>
<comment type="caution">
    <text evidence="1">The sequence shown here is derived from an EMBL/GenBank/DDBJ whole genome shotgun (WGS) entry which is preliminary data.</text>
</comment>
<evidence type="ECO:0000313" key="2">
    <source>
        <dbReference type="Proteomes" id="UP000324222"/>
    </source>
</evidence>
<organism evidence="1 2">
    <name type="scientific">Portunus trituberculatus</name>
    <name type="common">Swimming crab</name>
    <name type="synonym">Neptunus trituberculatus</name>
    <dbReference type="NCBI Taxonomy" id="210409"/>
    <lineage>
        <taxon>Eukaryota</taxon>
        <taxon>Metazoa</taxon>
        <taxon>Ecdysozoa</taxon>
        <taxon>Arthropoda</taxon>
        <taxon>Crustacea</taxon>
        <taxon>Multicrustacea</taxon>
        <taxon>Malacostraca</taxon>
        <taxon>Eumalacostraca</taxon>
        <taxon>Eucarida</taxon>
        <taxon>Decapoda</taxon>
        <taxon>Pleocyemata</taxon>
        <taxon>Brachyura</taxon>
        <taxon>Eubrachyura</taxon>
        <taxon>Portunoidea</taxon>
        <taxon>Portunidae</taxon>
        <taxon>Portuninae</taxon>
        <taxon>Portunus</taxon>
    </lineage>
</organism>
<gene>
    <name evidence="1" type="ORF">E2C01_032399</name>
</gene>
<reference evidence="1 2" key="1">
    <citation type="submission" date="2019-05" db="EMBL/GenBank/DDBJ databases">
        <title>Another draft genome of Portunus trituberculatus and its Hox gene families provides insights of decapod evolution.</title>
        <authorList>
            <person name="Jeong J.-H."/>
            <person name="Song I."/>
            <person name="Kim S."/>
            <person name="Choi T."/>
            <person name="Kim D."/>
            <person name="Ryu S."/>
            <person name="Kim W."/>
        </authorList>
    </citation>
    <scope>NUCLEOTIDE SEQUENCE [LARGE SCALE GENOMIC DNA]</scope>
    <source>
        <tissue evidence="1">Muscle</tissue>
    </source>
</reference>
<dbReference type="AlphaFoldDB" id="A0A5B7F193"/>
<proteinExistence type="predicted"/>
<name>A0A5B7F193_PORTR</name>
<protein>
    <submittedName>
        <fullName evidence="1">Uncharacterized protein</fullName>
    </submittedName>
</protein>